<gene>
    <name evidence="1" type="ORF">GUJ93_ZPchr0001g32949</name>
</gene>
<dbReference type="EMBL" id="JAAALK010000288">
    <property type="protein sequence ID" value="KAG8054526.1"/>
    <property type="molecule type" value="Genomic_DNA"/>
</dbReference>
<reference evidence="1" key="1">
    <citation type="journal article" date="2021" name="bioRxiv">
        <title>Whole Genome Assembly and Annotation of Northern Wild Rice, Zizania palustris L., Supports a Whole Genome Duplication in the Zizania Genus.</title>
        <authorList>
            <person name="Haas M."/>
            <person name="Kono T."/>
            <person name="Macchietto M."/>
            <person name="Millas R."/>
            <person name="McGilp L."/>
            <person name="Shao M."/>
            <person name="Duquette J."/>
            <person name="Hirsch C.N."/>
            <person name="Kimball J."/>
        </authorList>
    </citation>
    <scope>NUCLEOTIDE SEQUENCE</scope>
    <source>
        <tissue evidence="1">Fresh leaf tissue</tissue>
    </source>
</reference>
<accession>A0A8J5VC72</accession>
<dbReference type="AlphaFoldDB" id="A0A8J5VC72"/>
<evidence type="ECO:0000313" key="2">
    <source>
        <dbReference type="Proteomes" id="UP000729402"/>
    </source>
</evidence>
<dbReference type="Proteomes" id="UP000729402">
    <property type="component" value="Unassembled WGS sequence"/>
</dbReference>
<proteinExistence type="predicted"/>
<evidence type="ECO:0000313" key="1">
    <source>
        <dbReference type="EMBL" id="KAG8054526.1"/>
    </source>
</evidence>
<organism evidence="1 2">
    <name type="scientific">Zizania palustris</name>
    <name type="common">Northern wild rice</name>
    <dbReference type="NCBI Taxonomy" id="103762"/>
    <lineage>
        <taxon>Eukaryota</taxon>
        <taxon>Viridiplantae</taxon>
        <taxon>Streptophyta</taxon>
        <taxon>Embryophyta</taxon>
        <taxon>Tracheophyta</taxon>
        <taxon>Spermatophyta</taxon>
        <taxon>Magnoliopsida</taxon>
        <taxon>Liliopsida</taxon>
        <taxon>Poales</taxon>
        <taxon>Poaceae</taxon>
        <taxon>BOP clade</taxon>
        <taxon>Oryzoideae</taxon>
        <taxon>Oryzeae</taxon>
        <taxon>Zizaniinae</taxon>
        <taxon>Zizania</taxon>
    </lineage>
</organism>
<comment type="caution">
    <text evidence="1">The sequence shown here is derived from an EMBL/GenBank/DDBJ whole genome shotgun (WGS) entry which is preliminary data.</text>
</comment>
<name>A0A8J5VC72_ZIZPA</name>
<keyword evidence="2" id="KW-1185">Reference proteome</keyword>
<sequence>MGLGTTTTTAVSRGTSRRMSGRRFTVVLIRGDAGHPTSEEEAEDAAATTSIAPGICGVTKSATTVGAWGGGSLPPRLLA</sequence>
<reference evidence="1" key="2">
    <citation type="submission" date="2021-02" db="EMBL/GenBank/DDBJ databases">
        <authorList>
            <person name="Kimball J.A."/>
            <person name="Haas M.W."/>
            <person name="Macchietto M."/>
            <person name="Kono T."/>
            <person name="Duquette J."/>
            <person name="Shao M."/>
        </authorList>
    </citation>
    <scope>NUCLEOTIDE SEQUENCE</scope>
    <source>
        <tissue evidence="1">Fresh leaf tissue</tissue>
    </source>
</reference>
<protein>
    <submittedName>
        <fullName evidence="1">Uncharacterized protein</fullName>
    </submittedName>
</protein>